<evidence type="ECO:0000256" key="3">
    <source>
        <dbReference type="ARBA" id="ARBA00022833"/>
    </source>
</evidence>
<organism evidence="6 7">
    <name type="scientific">Brevibacillus choshinensis</name>
    <dbReference type="NCBI Taxonomy" id="54911"/>
    <lineage>
        <taxon>Bacteria</taxon>
        <taxon>Bacillati</taxon>
        <taxon>Bacillota</taxon>
        <taxon>Bacilli</taxon>
        <taxon>Bacillales</taxon>
        <taxon>Paenibacillaceae</taxon>
        <taxon>Brevibacillus</taxon>
    </lineage>
</organism>
<reference evidence="6 7" key="1">
    <citation type="submission" date="2021-01" db="EMBL/GenBank/DDBJ databases">
        <title>Identification of strong promoters based on the transcriptome of Brevibacillus choshinensis.</title>
        <authorList>
            <person name="Yao D."/>
            <person name="Zhang K."/>
            <person name="Wu J."/>
        </authorList>
    </citation>
    <scope>NUCLEOTIDE SEQUENCE [LARGE SCALE GENOMIC DNA]</scope>
    <source>
        <strain evidence="6 7">HPD31-SP3</strain>
    </source>
</reference>
<dbReference type="HAMAP" id="MF_00745">
    <property type="entry name" value="SprT_like"/>
    <property type="match status" value="1"/>
</dbReference>
<comment type="subcellular location">
    <subcellularLocation>
        <location evidence="4">Cytoplasm</location>
    </subcellularLocation>
</comment>
<dbReference type="Pfam" id="PF17283">
    <property type="entry name" value="Zn_ribbon_SprT"/>
    <property type="match status" value="1"/>
</dbReference>
<evidence type="ECO:0000259" key="5">
    <source>
        <dbReference type="SMART" id="SM00731"/>
    </source>
</evidence>
<dbReference type="NCBIfam" id="NF003339">
    <property type="entry name" value="PRK04351.1"/>
    <property type="match status" value="1"/>
</dbReference>
<feature type="active site" evidence="4">
    <location>
        <position position="68"/>
    </location>
</feature>
<evidence type="ECO:0000313" key="6">
    <source>
        <dbReference type="EMBL" id="QRG68167.1"/>
    </source>
</evidence>
<dbReference type="EMBL" id="CP069127">
    <property type="protein sequence ID" value="QRG68167.1"/>
    <property type="molecule type" value="Genomic_DNA"/>
</dbReference>
<dbReference type="RefSeq" id="WP_203355175.1">
    <property type="nucleotide sequence ID" value="NZ_CP069127.1"/>
</dbReference>
<evidence type="ECO:0000313" key="7">
    <source>
        <dbReference type="Proteomes" id="UP000596248"/>
    </source>
</evidence>
<name>A0ABX7FSC9_BRECH</name>
<keyword evidence="3 4" id="KW-0862">Zinc</keyword>
<evidence type="ECO:0000256" key="2">
    <source>
        <dbReference type="ARBA" id="ARBA00022723"/>
    </source>
</evidence>
<keyword evidence="7" id="KW-1185">Reference proteome</keyword>
<accession>A0ABX7FSC9</accession>
<comment type="cofactor">
    <cofactor evidence="4">
        <name>Zn(2+)</name>
        <dbReference type="ChEBI" id="CHEBI:29105"/>
    </cofactor>
    <text evidence="4">Binds 1 zinc ion.</text>
</comment>
<keyword evidence="2 4" id="KW-0479">Metal-binding</keyword>
<protein>
    <recommendedName>
        <fullName evidence="4">Protein SprT-like</fullName>
    </recommendedName>
</protein>
<feature type="domain" description="SprT-like" evidence="5">
    <location>
        <begin position="4"/>
        <end position="149"/>
    </location>
</feature>
<feature type="binding site" evidence="4">
    <location>
        <position position="67"/>
    </location>
    <ligand>
        <name>Zn(2+)</name>
        <dbReference type="ChEBI" id="CHEBI:29105"/>
    </ligand>
</feature>
<dbReference type="InterPro" id="IPR023524">
    <property type="entry name" value="Uncharacterised_SprT-like"/>
</dbReference>
<gene>
    <name evidence="6" type="ORF">JNE38_02885</name>
</gene>
<feature type="binding site" evidence="4">
    <location>
        <position position="71"/>
    </location>
    <ligand>
        <name>Zn(2+)</name>
        <dbReference type="ChEBI" id="CHEBI:29105"/>
    </ligand>
</feature>
<dbReference type="InterPro" id="IPR035240">
    <property type="entry name" value="SprT_Zn_ribbon"/>
</dbReference>
<proteinExistence type="inferred from homology"/>
<sequence length="158" mass="18696">MTDQELQKLVEDISTQFFAVPFRHQARFNSRLRTTGGRYLLRSHDIELNPKHLEEHGMDELVAIIKHELCHYHLHLAKRGYRHADRDFQMLLKQVGGSRYCQQVGDGRTRLPYRYELVCQACGMSYKRKRKMNPSRYRCGRCSGKLILREWKETAPST</sequence>
<dbReference type="Pfam" id="PF10263">
    <property type="entry name" value="SprT-like"/>
    <property type="match status" value="1"/>
</dbReference>
<dbReference type="InterPro" id="IPR006640">
    <property type="entry name" value="SprT-like_domain"/>
</dbReference>
<comment type="similarity">
    <text evidence="4">Belongs to the SprT family.</text>
</comment>
<keyword evidence="1 4" id="KW-0963">Cytoplasm</keyword>
<dbReference type="Proteomes" id="UP000596248">
    <property type="component" value="Chromosome"/>
</dbReference>
<evidence type="ECO:0000256" key="4">
    <source>
        <dbReference type="HAMAP-Rule" id="MF_00745"/>
    </source>
</evidence>
<dbReference type="SMART" id="SM00731">
    <property type="entry name" value="SprT"/>
    <property type="match status" value="1"/>
</dbReference>
<evidence type="ECO:0000256" key="1">
    <source>
        <dbReference type="ARBA" id="ARBA00022490"/>
    </source>
</evidence>